<comment type="subcellular location">
    <subcellularLocation>
        <location evidence="1">Membrane</location>
    </subcellularLocation>
</comment>
<organism evidence="4 5">
    <name type="scientific">Olea europaea subsp. europaea</name>
    <dbReference type="NCBI Taxonomy" id="158383"/>
    <lineage>
        <taxon>Eukaryota</taxon>
        <taxon>Viridiplantae</taxon>
        <taxon>Streptophyta</taxon>
        <taxon>Embryophyta</taxon>
        <taxon>Tracheophyta</taxon>
        <taxon>Spermatophyta</taxon>
        <taxon>Magnoliopsida</taxon>
        <taxon>eudicotyledons</taxon>
        <taxon>Gunneridae</taxon>
        <taxon>Pentapetalae</taxon>
        <taxon>asterids</taxon>
        <taxon>lamiids</taxon>
        <taxon>Lamiales</taxon>
        <taxon>Oleaceae</taxon>
        <taxon>Oleeae</taxon>
        <taxon>Olea</taxon>
    </lineage>
</organism>
<dbReference type="SUPFAM" id="SSF117070">
    <property type="entry name" value="LEA14-like"/>
    <property type="match status" value="1"/>
</dbReference>
<evidence type="ECO:0008006" key="6">
    <source>
        <dbReference type="Google" id="ProtNLM"/>
    </source>
</evidence>
<dbReference type="InterPro" id="IPR044839">
    <property type="entry name" value="NDR1-like"/>
</dbReference>
<dbReference type="EMBL" id="CACTIH010009074">
    <property type="protein sequence ID" value="CAA3022708.1"/>
    <property type="molecule type" value="Genomic_DNA"/>
</dbReference>
<dbReference type="GO" id="GO:0098542">
    <property type="term" value="P:defense response to other organism"/>
    <property type="evidence" value="ECO:0007669"/>
    <property type="project" value="InterPro"/>
</dbReference>
<keyword evidence="2 3" id="KW-0472">Membrane</keyword>
<dbReference type="Gramene" id="OE9A012024T1">
    <property type="protein sequence ID" value="OE9A012024C1"/>
    <property type="gene ID" value="OE9A012024"/>
</dbReference>
<keyword evidence="3" id="KW-0812">Transmembrane</keyword>
<evidence type="ECO:0000256" key="2">
    <source>
        <dbReference type="ARBA" id="ARBA00023136"/>
    </source>
</evidence>
<dbReference type="PANTHER" id="PTHR31234:SF2">
    <property type="entry name" value="OS05G0199100 PROTEIN"/>
    <property type="match status" value="1"/>
</dbReference>
<dbReference type="OrthoDB" id="1708017at2759"/>
<dbReference type="Gene3D" id="2.60.40.1820">
    <property type="match status" value="1"/>
</dbReference>
<evidence type="ECO:0000256" key="3">
    <source>
        <dbReference type="SAM" id="Phobius"/>
    </source>
</evidence>
<evidence type="ECO:0000256" key="1">
    <source>
        <dbReference type="ARBA" id="ARBA00004370"/>
    </source>
</evidence>
<feature type="transmembrane region" description="Helical" evidence="3">
    <location>
        <begin position="19"/>
        <end position="46"/>
    </location>
</feature>
<name>A0A8S0V0X2_OLEEU</name>
<dbReference type="AlphaFoldDB" id="A0A8S0V0X2"/>
<keyword evidence="5" id="KW-1185">Reference proteome</keyword>
<keyword evidence="3" id="KW-1133">Transmembrane helix</keyword>
<gene>
    <name evidence="4" type="ORF">OLEA9_A012024</name>
</gene>
<proteinExistence type="predicted"/>
<dbReference type="GO" id="GO:0005886">
    <property type="term" value="C:plasma membrane"/>
    <property type="evidence" value="ECO:0007669"/>
    <property type="project" value="TreeGrafter"/>
</dbReference>
<protein>
    <recommendedName>
        <fullName evidence="6">Late embryogenesis abundant protein LEA-2 subgroup domain-containing protein</fullName>
    </recommendedName>
</protein>
<accession>A0A8S0V0X2</accession>
<comment type="caution">
    <text evidence="4">The sequence shown here is derived from an EMBL/GenBank/DDBJ whole genome shotgun (WGS) entry which is preliminary data.</text>
</comment>
<sequence>MDNTGDIENSQPINGRATLLARCSITILILLLLAIISFSLILWLIFSPRLPEFNVESLSVSNANVSMEFTVKNPNRKINLWFSGFDVVLLHENCEILKGTVKVFSLRKRSEARMTVNWTNSGKMKNLGLDLSKKEVDFDVKMNGTACFKAGKWMNEKKSVQVLCKNLKTGDSAEADGCVSS</sequence>
<evidence type="ECO:0000313" key="5">
    <source>
        <dbReference type="Proteomes" id="UP000594638"/>
    </source>
</evidence>
<reference evidence="4 5" key="1">
    <citation type="submission" date="2019-12" db="EMBL/GenBank/DDBJ databases">
        <authorList>
            <person name="Alioto T."/>
            <person name="Alioto T."/>
            <person name="Gomez Garrido J."/>
        </authorList>
    </citation>
    <scope>NUCLEOTIDE SEQUENCE [LARGE SCALE GENOMIC DNA]</scope>
</reference>
<evidence type="ECO:0000313" key="4">
    <source>
        <dbReference type="EMBL" id="CAA3022708.1"/>
    </source>
</evidence>
<dbReference type="PANTHER" id="PTHR31234">
    <property type="entry name" value="LATE EMBRYOGENESIS ABUNDANT (LEA) HYDROXYPROLINE-RICH GLYCOPROTEIN FAMILY"/>
    <property type="match status" value="1"/>
</dbReference>
<dbReference type="Proteomes" id="UP000594638">
    <property type="component" value="Unassembled WGS sequence"/>
</dbReference>